<dbReference type="AlphaFoldDB" id="A0A0X8JKU6"/>
<gene>
    <name evidence="6" type="ORF">AXF13_11230</name>
</gene>
<accession>A0A0X8JKU6</accession>
<feature type="transmembrane region" description="Helical" evidence="5">
    <location>
        <begin position="97"/>
        <end position="114"/>
    </location>
</feature>
<comment type="similarity">
    <text evidence="5">Belongs to the 4-toluene sulfonate uptake permease (TSUP) (TC 2.A.102) family.</text>
</comment>
<dbReference type="InterPro" id="IPR002781">
    <property type="entry name" value="TM_pro_TauE-like"/>
</dbReference>
<proteinExistence type="inferred from homology"/>
<feature type="transmembrane region" description="Helical" evidence="5">
    <location>
        <begin position="126"/>
        <end position="146"/>
    </location>
</feature>
<keyword evidence="7" id="KW-1185">Reference proteome</keyword>
<comment type="subcellular location">
    <subcellularLocation>
        <location evidence="5">Cell membrane</location>
        <topology evidence="5">Multi-pass membrane protein</topology>
    </subcellularLocation>
    <subcellularLocation>
        <location evidence="1">Membrane</location>
        <topology evidence="1">Multi-pass membrane protein</topology>
    </subcellularLocation>
</comment>
<evidence type="ECO:0000313" key="7">
    <source>
        <dbReference type="Proteomes" id="UP000069241"/>
    </source>
</evidence>
<evidence type="ECO:0000313" key="6">
    <source>
        <dbReference type="EMBL" id="AMD90644.1"/>
    </source>
</evidence>
<dbReference type="PANTHER" id="PTHR43701:SF2">
    <property type="entry name" value="MEMBRANE TRANSPORTER PROTEIN YJNA-RELATED"/>
    <property type="match status" value="1"/>
</dbReference>
<dbReference type="InterPro" id="IPR051598">
    <property type="entry name" value="TSUP/Inactive_protease-like"/>
</dbReference>
<reference evidence="7" key="1">
    <citation type="submission" date="2016-02" db="EMBL/GenBank/DDBJ databases">
        <authorList>
            <person name="Holder M.E."/>
            <person name="Ajami N.J."/>
            <person name="Petrosino J.F."/>
        </authorList>
    </citation>
    <scope>NUCLEOTIDE SEQUENCE [LARGE SCALE GENOMIC DNA]</scope>
    <source>
        <strain evidence="7">CCUG 45958</strain>
    </source>
</reference>
<organism evidence="6 7">
    <name type="scientific">Desulfovibrio fairfieldensis</name>
    <dbReference type="NCBI Taxonomy" id="44742"/>
    <lineage>
        <taxon>Bacteria</taxon>
        <taxon>Pseudomonadati</taxon>
        <taxon>Thermodesulfobacteriota</taxon>
        <taxon>Desulfovibrionia</taxon>
        <taxon>Desulfovibrionales</taxon>
        <taxon>Desulfovibrionaceae</taxon>
        <taxon>Desulfovibrio</taxon>
    </lineage>
</organism>
<dbReference type="RefSeq" id="WP_009302854.1">
    <property type="nucleotide sequence ID" value="NZ_CP014229.1"/>
</dbReference>
<evidence type="ECO:0000256" key="2">
    <source>
        <dbReference type="ARBA" id="ARBA00022692"/>
    </source>
</evidence>
<keyword evidence="3 5" id="KW-1133">Transmembrane helix</keyword>
<evidence type="ECO:0000256" key="3">
    <source>
        <dbReference type="ARBA" id="ARBA00022989"/>
    </source>
</evidence>
<feature type="transmembrane region" description="Helical" evidence="5">
    <location>
        <begin position="194"/>
        <end position="211"/>
    </location>
</feature>
<feature type="transmembrane region" description="Helical" evidence="5">
    <location>
        <begin position="223"/>
        <end position="242"/>
    </location>
</feature>
<keyword evidence="5" id="KW-1003">Cell membrane</keyword>
<keyword evidence="2 5" id="KW-0812">Transmembrane</keyword>
<sequence length="247" mass="25646">MLLAVLYAFCLAVGFLTGATGVGGVLVPPALVLLSGLETHTAMGTSLAAMFFLTLLGTWMFWRLGLIRWREALPLVLGGGLAGWPGAWCNARLDAGPLIYILGAVIVLAGLCALRPPTARDKGNLFWHGKAGLFGIGAATGFVAGLTGVGGGVLSVPWMIIVGYAPLTAVALSMPFQVLATLSGSLANVTGGYLDYNLLPGVTLACLFGFWRGVAAARRMSPLLLRRAIGVVCCALGVFLLVRQLMS</sequence>
<feature type="transmembrane region" description="Helical" evidence="5">
    <location>
        <begin position="42"/>
        <end position="61"/>
    </location>
</feature>
<dbReference type="Proteomes" id="UP000069241">
    <property type="component" value="Chromosome"/>
</dbReference>
<name>A0A0X8JKU6_9BACT</name>
<feature type="transmembrane region" description="Helical" evidence="5">
    <location>
        <begin position="158"/>
        <end position="182"/>
    </location>
</feature>
<evidence type="ECO:0000256" key="4">
    <source>
        <dbReference type="ARBA" id="ARBA00023136"/>
    </source>
</evidence>
<keyword evidence="4 5" id="KW-0472">Membrane</keyword>
<dbReference type="PANTHER" id="PTHR43701">
    <property type="entry name" value="MEMBRANE TRANSPORTER PROTEIN MJ0441-RELATED"/>
    <property type="match status" value="1"/>
</dbReference>
<protein>
    <recommendedName>
        <fullName evidence="5">Probable membrane transporter protein</fullName>
    </recommendedName>
</protein>
<evidence type="ECO:0000256" key="5">
    <source>
        <dbReference type="RuleBase" id="RU363041"/>
    </source>
</evidence>
<dbReference type="GO" id="GO:0005886">
    <property type="term" value="C:plasma membrane"/>
    <property type="evidence" value="ECO:0007669"/>
    <property type="project" value="UniProtKB-SubCell"/>
</dbReference>
<dbReference type="EMBL" id="CP014229">
    <property type="protein sequence ID" value="AMD90644.1"/>
    <property type="molecule type" value="Genomic_DNA"/>
</dbReference>
<dbReference type="Pfam" id="PF01925">
    <property type="entry name" value="TauE"/>
    <property type="match status" value="1"/>
</dbReference>
<evidence type="ECO:0000256" key="1">
    <source>
        <dbReference type="ARBA" id="ARBA00004141"/>
    </source>
</evidence>
<dbReference type="STRING" id="44742.AXF13_11230"/>
<dbReference type="KEGG" id="dfi:AXF13_11230"/>